<dbReference type="Proteomes" id="UP001313282">
    <property type="component" value="Unassembled WGS sequence"/>
</dbReference>
<evidence type="ECO:0000256" key="1">
    <source>
        <dbReference type="SAM" id="MobiDB-lite"/>
    </source>
</evidence>
<evidence type="ECO:0000313" key="2">
    <source>
        <dbReference type="EMBL" id="KAK6345774.1"/>
    </source>
</evidence>
<proteinExistence type="predicted"/>
<accession>A0AAN8RJ89</accession>
<sequence length="568" mass="64848">MNSKYNYSFPNHKLGVPNNNPEFKGGSFKIINNKKIRTTTSRTLTFKITPYVQLQVSVRSLQGDSTVASLSIKSRFPSKLGVNLQSDSNYNSVKMGLTKKFAKEIENIGSAGLKDVISSAKKYSHTKRRLLTKRANRFLYNIANSFHCPDSGNSNDDAPCDTPLGEDFANAFTDEYGDREDDPSSASVTKRSEDHHWQNSFMEQVGQSIKDFQDNGGNLTDAEYWRHFGLVAEKNKNLRKRAVYHWESPAPYGPFHARKLRKVCDMGGNTFTWRPGDYKAWPHQRRGMTVYDREPGCDAAPFLQEYPLTDTKPERKGNNLHMATEHILELQNFNSFWIWVTNSSSGQPFATQNNGNPRSRQGACELLEEMFYQLNHAGEYRPIGLLALGVFPNNIAWHANNLGEFVVLESPTNKVKMSLMGGGTVRRNTYMAGATVKEQLTVLKSCFLVFSYLRTPAIKASFENQVRRMGAGLNFLEYDYIPRTTLVNYQGYNLEKSWYTYVKDKIVPDLNRLGEEFLRDNLARLMPIYGRERPGETQQDRQNRLALNMLDTAFRYTWLPFNPSIPNP</sequence>
<evidence type="ECO:0000313" key="3">
    <source>
        <dbReference type="Proteomes" id="UP001313282"/>
    </source>
</evidence>
<gene>
    <name evidence="2" type="ORF">TWF718_007680</name>
</gene>
<keyword evidence="3" id="KW-1185">Reference proteome</keyword>
<organism evidence="2 3">
    <name type="scientific">Orbilia javanica</name>
    <dbReference type="NCBI Taxonomy" id="47235"/>
    <lineage>
        <taxon>Eukaryota</taxon>
        <taxon>Fungi</taxon>
        <taxon>Dikarya</taxon>
        <taxon>Ascomycota</taxon>
        <taxon>Pezizomycotina</taxon>
        <taxon>Orbiliomycetes</taxon>
        <taxon>Orbiliales</taxon>
        <taxon>Orbiliaceae</taxon>
        <taxon>Orbilia</taxon>
    </lineage>
</organism>
<feature type="region of interest" description="Disordered" evidence="1">
    <location>
        <begin position="175"/>
        <end position="195"/>
    </location>
</feature>
<protein>
    <submittedName>
        <fullName evidence="2">Uncharacterized protein</fullName>
    </submittedName>
</protein>
<dbReference type="EMBL" id="JAVHNR010000004">
    <property type="protein sequence ID" value="KAK6345774.1"/>
    <property type="molecule type" value="Genomic_DNA"/>
</dbReference>
<name>A0AAN8RJ89_9PEZI</name>
<reference evidence="2 3" key="1">
    <citation type="submission" date="2019-10" db="EMBL/GenBank/DDBJ databases">
        <authorList>
            <person name="Palmer J.M."/>
        </authorList>
    </citation>
    <scope>NUCLEOTIDE SEQUENCE [LARGE SCALE GENOMIC DNA]</scope>
    <source>
        <strain evidence="2 3">TWF718</strain>
    </source>
</reference>
<comment type="caution">
    <text evidence="2">The sequence shown here is derived from an EMBL/GenBank/DDBJ whole genome shotgun (WGS) entry which is preliminary data.</text>
</comment>
<dbReference type="AlphaFoldDB" id="A0AAN8RJ89"/>